<feature type="transmembrane region" description="Helical" evidence="9">
    <location>
        <begin position="12"/>
        <end position="37"/>
    </location>
</feature>
<protein>
    <recommendedName>
        <fullName evidence="9">ADP,ATP carrier protein</fullName>
    </recommendedName>
</protein>
<comment type="subcellular location">
    <subcellularLocation>
        <location evidence="1">Membrane</location>
        <topology evidence="1">Multi-pass membrane protein</topology>
    </subcellularLocation>
    <subcellularLocation>
        <location evidence="9">Plastid</location>
        <location evidence="9">Chloroplast membrane</location>
        <topology evidence="9">Multi-pass membrane protein</topology>
    </subcellularLocation>
</comment>
<keyword evidence="7 9" id="KW-1133">Transmembrane helix</keyword>
<evidence type="ECO:0000256" key="9">
    <source>
        <dbReference type="RuleBase" id="RU363121"/>
    </source>
</evidence>
<evidence type="ECO:0000256" key="1">
    <source>
        <dbReference type="ARBA" id="ARBA00004141"/>
    </source>
</evidence>
<dbReference type="AlphaFoldDB" id="A0A0D2NFA4"/>
<dbReference type="GeneID" id="25737029"/>
<dbReference type="KEGG" id="mng:MNEG_4151"/>
<feature type="transmembrane region" description="Helical" evidence="9">
    <location>
        <begin position="49"/>
        <end position="67"/>
    </location>
</feature>
<dbReference type="InterPro" id="IPR004667">
    <property type="entry name" value="ADP_ATP_car_bac_type"/>
</dbReference>
<dbReference type="PANTHER" id="PTHR31187">
    <property type="match status" value="1"/>
</dbReference>
<accession>A0A0D2NFA4</accession>
<evidence type="ECO:0000256" key="6">
    <source>
        <dbReference type="ARBA" id="ARBA00022840"/>
    </source>
</evidence>
<keyword evidence="8 9" id="KW-0472">Membrane</keyword>
<dbReference type="Pfam" id="PF03219">
    <property type="entry name" value="TLC"/>
    <property type="match status" value="1"/>
</dbReference>
<keyword evidence="9" id="KW-0934">Plastid</keyword>
<dbReference type="STRING" id="145388.A0A0D2NFA4"/>
<dbReference type="GO" id="GO:0005524">
    <property type="term" value="F:ATP binding"/>
    <property type="evidence" value="ECO:0007669"/>
    <property type="project" value="UniProtKB-KW"/>
</dbReference>
<comment type="caution">
    <text evidence="9">Lacks conserved residue(s) required for the propagation of feature annotation.</text>
</comment>
<dbReference type="OrthoDB" id="2190844at2759"/>
<organism evidence="10 11">
    <name type="scientific">Monoraphidium neglectum</name>
    <dbReference type="NCBI Taxonomy" id="145388"/>
    <lineage>
        <taxon>Eukaryota</taxon>
        <taxon>Viridiplantae</taxon>
        <taxon>Chlorophyta</taxon>
        <taxon>core chlorophytes</taxon>
        <taxon>Chlorophyceae</taxon>
        <taxon>CS clade</taxon>
        <taxon>Sphaeropleales</taxon>
        <taxon>Selenastraceae</taxon>
        <taxon>Monoraphidium</taxon>
    </lineage>
</organism>
<keyword evidence="6 9" id="KW-0067">ATP-binding</keyword>
<gene>
    <name evidence="10" type="ORF">MNEG_4151</name>
</gene>
<keyword evidence="3 9" id="KW-0813">Transport</keyword>
<dbReference type="PANTHER" id="PTHR31187:SF1">
    <property type="entry name" value="ADP,ATP CARRIER PROTEIN 1"/>
    <property type="match status" value="1"/>
</dbReference>
<feature type="transmembrane region" description="Helical" evidence="9">
    <location>
        <begin position="139"/>
        <end position="165"/>
    </location>
</feature>
<comment type="similarity">
    <text evidence="2 9">Belongs to the ADP/ATP translocase tlc family.</text>
</comment>
<evidence type="ECO:0000256" key="5">
    <source>
        <dbReference type="ARBA" id="ARBA00022741"/>
    </source>
</evidence>
<keyword evidence="9" id="KW-0150">Chloroplast</keyword>
<evidence type="ECO:0000256" key="3">
    <source>
        <dbReference type="ARBA" id="ARBA00022448"/>
    </source>
</evidence>
<keyword evidence="4 9" id="KW-0812">Transmembrane</keyword>
<keyword evidence="5 9" id="KW-0547">Nucleotide-binding</keyword>
<dbReference type="GO" id="GO:0031969">
    <property type="term" value="C:chloroplast membrane"/>
    <property type="evidence" value="ECO:0007669"/>
    <property type="project" value="UniProtKB-SubCell"/>
</dbReference>
<keyword evidence="11" id="KW-1185">Reference proteome</keyword>
<reference evidence="10 11" key="1">
    <citation type="journal article" date="2013" name="BMC Genomics">
        <title>Reconstruction of the lipid metabolism for the microalga Monoraphidium neglectum from its genome sequence reveals characteristics suitable for biofuel production.</title>
        <authorList>
            <person name="Bogen C."/>
            <person name="Al-Dilaimi A."/>
            <person name="Albersmeier A."/>
            <person name="Wichmann J."/>
            <person name="Grundmann M."/>
            <person name="Rupp O."/>
            <person name="Lauersen K.J."/>
            <person name="Blifernez-Klassen O."/>
            <person name="Kalinowski J."/>
            <person name="Goesmann A."/>
            <person name="Mussgnug J.H."/>
            <person name="Kruse O."/>
        </authorList>
    </citation>
    <scope>NUCLEOTIDE SEQUENCE [LARGE SCALE GENOMIC DNA]</scope>
    <source>
        <strain evidence="10 11">SAG 48.87</strain>
    </source>
</reference>
<evidence type="ECO:0000256" key="8">
    <source>
        <dbReference type="ARBA" id="ARBA00023136"/>
    </source>
</evidence>
<evidence type="ECO:0000256" key="4">
    <source>
        <dbReference type="ARBA" id="ARBA00022692"/>
    </source>
</evidence>
<evidence type="ECO:0000256" key="7">
    <source>
        <dbReference type="ARBA" id="ARBA00022989"/>
    </source>
</evidence>
<evidence type="ECO:0000313" key="10">
    <source>
        <dbReference type="EMBL" id="KIZ03811.1"/>
    </source>
</evidence>
<name>A0A0D2NFA4_9CHLO</name>
<dbReference type="RefSeq" id="XP_013902830.1">
    <property type="nucleotide sequence ID" value="XM_014047376.1"/>
</dbReference>
<proteinExistence type="inferred from homology"/>
<dbReference type="Proteomes" id="UP000054498">
    <property type="component" value="Unassembled WGS sequence"/>
</dbReference>
<dbReference type="EMBL" id="KK100779">
    <property type="protein sequence ID" value="KIZ03811.1"/>
    <property type="molecule type" value="Genomic_DNA"/>
</dbReference>
<dbReference type="GO" id="GO:0005471">
    <property type="term" value="F:ATP:ADP antiporter activity"/>
    <property type="evidence" value="ECO:0007669"/>
    <property type="project" value="InterPro"/>
</dbReference>
<evidence type="ECO:0000256" key="2">
    <source>
        <dbReference type="ARBA" id="ARBA00007127"/>
    </source>
</evidence>
<sequence>MVVSRLVFQHLGWGVAASVTPAVMGAAGAVFFGATLLGGGALGALLPEQAAAAMVGVGSVAGIVTQARRRAGGCSQGRATYAAGGRVFARSAKYSLFDPAKEMVYIEMEKDEKQRGKAAVDLVGSQIGKSGASWITQAFLLLCGSMAGAMPFTGAVFLVVVVTWIQATFGLHRQMQATEAARIEAAKAAPDALASYDDMDSAEGEAGAAAIVAAISAANGGAAADGGGGGVILAPQAAAGAATPAEALLNGGKSGGGGGGGGGAGALVTAAAGASAQP</sequence>
<evidence type="ECO:0000313" key="11">
    <source>
        <dbReference type="Proteomes" id="UP000054498"/>
    </source>
</evidence>